<keyword evidence="3" id="KW-1185">Reference proteome</keyword>
<dbReference type="OrthoDB" id="238106at2"/>
<protein>
    <submittedName>
        <fullName evidence="2">DUF1207 domain-containing protein</fullName>
    </submittedName>
</protein>
<dbReference type="AlphaFoldDB" id="A0A3M9N0X8"/>
<accession>A0A3M9N0X8</accession>
<keyword evidence="1" id="KW-0732">Signal</keyword>
<feature type="signal peptide" evidence="1">
    <location>
        <begin position="1"/>
        <end position="24"/>
    </location>
</feature>
<feature type="chain" id="PRO_5017983578" evidence="1">
    <location>
        <begin position="25"/>
        <end position="299"/>
    </location>
</feature>
<dbReference type="Proteomes" id="UP000271010">
    <property type="component" value="Unassembled WGS sequence"/>
</dbReference>
<proteinExistence type="predicted"/>
<sequence>MKKHIPILGLFALFFLMLSGFAQAQAPDTVAVKRTVFLPNNRYFETVMFDPKEWQNSASIVRYRVRKGQGNSRDFTTITPVSIAVEGGLIQWATGKPGENNGIQIGIAAGVFSQFNLESDSWDLLNADYIVGIPVTFRHDGWSGRFRIFHQSSHLGDEFLLNGDISPEQRKNLSFEMVEFLGSRDIGPTRLYAGIAAALHQDKEDNRERFQYHAGIENKFFLKSTKRVLFVVGADVKGEKEYDYFPSTKAGLGIEFRNPEQNTHRLRIAGEYYYGYQPYSQFEDLKVQWYGATLYFDLN</sequence>
<dbReference type="Pfam" id="PF06727">
    <property type="entry name" value="DUF1207"/>
    <property type="match status" value="1"/>
</dbReference>
<evidence type="ECO:0000313" key="2">
    <source>
        <dbReference type="EMBL" id="RNI30793.1"/>
    </source>
</evidence>
<gene>
    <name evidence="2" type="ORF">EFA69_06710</name>
</gene>
<dbReference type="RefSeq" id="WP_123132337.1">
    <property type="nucleotide sequence ID" value="NZ_RJJE01000007.1"/>
</dbReference>
<evidence type="ECO:0000313" key="3">
    <source>
        <dbReference type="Proteomes" id="UP000271010"/>
    </source>
</evidence>
<dbReference type="EMBL" id="RJJE01000007">
    <property type="protein sequence ID" value="RNI30793.1"/>
    <property type="molecule type" value="Genomic_DNA"/>
</dbReference>
<comment type="caution">
    <text evidence="2">The sequence shown here is derived from an EMBL/GenBank/DDBJ whole genome shotgun (WGS) entry which is preliminary data.</text>
</comment>
<dbReference type="InterPro" id="IPR009599">
    <property type="entry name" value="DUF1207"/>
</dbReference>
<organism evidence="2 3">
    <name type="scientific">Rufibacter immobilis</name>
    <dbReference type="NCBI Taxonomy" id="1348778"/>
    <lineage>
        <taxon>Bacteria</taxon>
        <taxon>Pseudomonadati</taxon>
        <taxon>Bacteroidota</taxon>
        <taxon>Cytophagia</taxon>
        <taxon>Cytophagales</taxon>
        <taxon>Hymenobacteraceae</taxon>
        <taxon>Rufibacter</taxon>
    </lineage>
</organism>
<name>A0A3M9N0X8_9BACT</name>
<evidence type="ECO:0000256" key="1">
    <source>
        <dbReference type="SAM" id="SignalP"/>
    </source>
</evidence>
<reference evidence="2 3" key="1">
    <citation type="submission" date="2018-11" db="EMBL/GenBank/DDBJ databases">
        <title>Rufibacter latericius sp. nov., isolated from water in Baiyang Lake.</title>
        <authorList>
            <person name="Yang Y."/>
        </authorList>
    </citation>
    <scope>NUCLEOTIDE SEQUENCE [LARGE SCALE GENOMIC DNA]</scope>
    <source>
        <strain evidence="2 3">MCC P1</strain>
    </source>
</reference>